<dbReference type="SUPFAM" id="SSF51735">
    <property type="entry name" value="NAD(P)-binding Rossmann-fold domains"/>
    <property type="match status" value="1"/>
</dbReference>
<dbReference type="InterPro" id="IPR036291">
    <property type="entry name" value="NAD(P)-bd_dom_sf"/>
</dbReference>
<dbReference type="Pfam" id="PF13561">
    <property type="entry name" value="adh_short_C2"/>
    <property type="match status" value="1"/>
</dbReference>
<accession>A0ABZ1PJL9</accession>
<dbReference type="CDD" id="cd05233">
    <property type="entry name" value="SDR_c"/>
    <property type="match status" value="1"/>
</dbReference>
<gene>
    <name evidence="1" type="ORF">OG375_04910</name>
</gene>
<dbReference type="Proteomes" id="UP001346877">
    <property type="component" value="Chromosome"/>
</dbReference>
<keyword evidence="2" id="KW-1185">Reference proteome</keyword>
<sequence>MGCSSRATGTRQAAFLRTQDLFEAYFRVIMRGPYFLTQTFLPLIADNGAIVTTTSNSALPTGLTAGNSVYASVKGGLITMTRYLAKELAPCGSR</sequence>
<dbReference type="InterPro" id="IPR002347">
    <property type="entry name" value="SDR_fam"/>
</dbReference>
<proteinExistence type="predicted"/>
<name>A0ABZ1PJL9_9ACTN</name>
<evidence type="ECO:0000313" key="2">
    <source>
        <dbReference type="Proteomes" id="UP001346877"/>
    </source>
</evidence>
<dbReference type="PRINTS" id="PR00081">
    <property type="entry name" value="GDHRDH"/>
</dbReference>
<evidence type="ECO:0000313" key="1">
    <source>
        <dbReference type="EMBL" id="WUI83690.1"/>
    </source>
</evidence>
<dbReference type="EMBL" id="CP107941">
    <property type="protein sequence ID" value="WUI83690.1"/>
    <property type="molecule type" value="Genomic_DNA"/>
</dbReference>
<dbReference type="Gene3D" id="3.40.50.720">
    <property type="entry name" value="NAD(P)-binding Rossmann-like Domain"/>
    <property type="match status" value="1"/>
</dbReference>
<reference evidence="1 2" key="1">
    <citation type="submission" date="2022-10" db="EMBL/GenBank/DDBJ databases">
        <title>The complete genomes of actinobacterial strains from the NBC collection.</title>
        <authorList>
            <person name="Joergensen T.S."/>
            <person name="Alvarez Arevalo M."/>
            <person name="Sterndorff E.B."/>
            <person name="Faurdal D."/>
            <person name="Vuksanovic O."/>
            <person name="Mourched A.-S."/>
            <person name="Charusanti P."/>
            <person name="Shaw S."/>
            <person name="Blin K."/>
            <person name="Weber T."/>
        </authorList>
    </citation>
    <scope>NUCLEOTIDE SEQUENCE [LARGE SCALE GENOMIC DNA]</scope>
    <source>
        <strain evidence="1 2">NBC_00396</strain>
    </source>
</reference>
<protein>
    <submittedName>
        <fullName evidence="1">SDR family oxidoreductase</fullName>
    </submittedName>
</protein>
<dbReference type="RefSeq" id="WP_328372982.1">
    <property type="nucleotide sequence ID" value="NZ_CP107936.1"/>
</dbReference>
<organism evidence="1 2">
    <name type="scientific">Micromonospora zamorensis</name>
    <dbReference type="NCBI Taxonomy" id="709883"/>
    <lineage>
        <taxon>Bacteria</taxon>
        <taxon>Bacillati</taxon>
        <taxon>Actinomycetota</taxon>
        <taxon>Actinomycetes</taxon>
        <taxon>Micromonosporales</taxon>
        <taxon>Micromonosporaceae</taxon>
        <taxon>Micromonospora</taxon>
    </lineage>
</organism>